<geneLocation type="mitochondrion" evidence="1"/>
<proteinExistence type="predicted"/>
<name>A0A5P8HBK0_9EUKA</name>
<gene>
    <name evidence="1" type="primary">rps14</name>
</gene>
<accession>A0A5P8HBK0</accession>
<organism evidence="1">
    <name type="scientific">Paramoeba aparasomata</name>
    <dbReference type="NCBI Taxonomy" id="2583407"/>
    <lineage>
        <taxon>Eukaryota</taxon>
        <taxon>Amoebozoa</taxon>
        <taxon>Discosea</taxon>
        <taxon>Flabellinia</taxon>
        <taxon>Dactylopodida</taxon>
        <taxon>Paramoebidae</taxon>
        <taxon>Paramoeba</taxon>
    </lineage>
</organism>
<evidence type="ECO:0000313" key="1">
    <source>
        <dbReference type="EMBL" id="QFQ52420.1"/>
    </source>
</evidence>
<dbReference type="EMBL" id="MK518072">
    <property type="protein sequence ID" value="QFQ52420.1"/>
    <property type="molecule type" value="Genomic_DNA"/>
</dbReference>
<dbReference type="AlphaFoldDB" id="A0A5P8HBK0"/>
<keyword evidence="1" id="KW-0687">Ribonucleoprotein</keyword>
<keyword evidence="1" id="KW-0689">Ribosomal protein</keyword>
<reference evidence="1" key="1">
    <citation type="journal article" date="2019" name="J. Eukaryot. Microbiol.">
        <title>A Comparative Characterization of the Mitochondrial Genomes of Paramoeba aparasomata and Neoparamoeba pemaquidensis (Amoebozoa, Paramoebidae).</title>
        <authorList>
            <person name="Bondarenko N."/>
            <person name="EkaterinaVolkova"/>
            <person name="Masharsky A."/>
            <person name="Kudryavtsev A."/>
            <person name="Smirnov A."/>
        </authorList>
    </citation>
    <scope>NUCLEOTIDE SEQUENCE</scope>
</reference>
<dbReference type="GO" id="GO:0005840">
    <property type="term" value="C:ribosome"/>
    <property type="evidence" value="ECO:0007669"/>
    <property type="project" value="UniProtKB-KW"/>
</dbReference>
<protein>
    <submittedName>
        <fullName evidence="1">Ribosomal protein S14</fullName>
    </submittedName>
</protein>
<dbReference type="InterPro" id="IPR043140">
    <property type="entry name" value="Ribosomal_uS14_sf"/>
</dbReference>
<dbReference type="SUPFAM" id="SSF57716">
    <property type="entry name" value="Glucocorticoid receptor-like (DNA-binding domain)"/>
    <property type="match status" value="1"/>
</dbReference>
<keyword evidence="1" id="KW-0496">Mitochondrion</keyword>
<sequence>MKKFFFYRKDLIRVNKTVNGEFNILVKKLIKIKFKQQIFLINFSNRLIKKNFCLKTGRKHSVNSLYYLSRISLKEVFRDRLISGLRRISW</sequence>
<dbReference type="Gene3D" id="4.10.830.10">
    <property type="entry name" value="30s Ribosomal Protein S14, Chain N"/>
    <property type="match status" value="1"/>
</dbReference>